<organism evidence="3 4">
    <name type="scientific">Sphingomonas gellani</name>
    <dbReference type="NCBI Taxonomy" id="1166340"/>
    <lineage>
        <taxon>Bacteria</taxon>
        <taxon>Pseudomonadati</taxon>
        <taxon>Pseudomonadota</taxon>
        <taxon>Alphaproteobacteria</taxon>
        <taxon>Sphingomonadales</taxon>
        <taxon>Sphingomonadaceae</taxon>
        <taxon>Sphingomonas</taxon>
    </lineage>
</organism>
<dbReference type="InterPro" id="IPR002901">
    <property type="entry name" value="MGlyc_endo_b_GlcNAc-like_dom"/>
</dbReference>
<dbReference type="AlphaFoldDB" id="A0A1H8EAZ1"/>
<dbReference type="GO" id="GO:0004040">
    <property type="term" value="F:amidase activity"/>
    <property type="evidence" value="ECO:0007669"/>
    <property type="project" value="InterPro"/>
</dbReference>
<proteinExistence type="predicted"/>
<dbReference type="PANTHER" id="PTHR33308:SF9">
    <property type="entry name" value="PEPTIDOGLYCAN HYDROLASE FLGJ"/>
    <property type="match status" value="1"/>
</dbReference>
<dbReference type="SMART" id="SM00047">
    <property type="entry name" value="LYZ2"/>
    <property type="match status" value="1"/>
</dbReference>
<keyword evidence="1 3" id="KW-0378">Hydrolase</keyword>
<evidence type="ECO:0000259" key="2">
    <source>
        <dbReference type="SMART" id="SM00047"/>
    </source>
</evidence>
<name>A0A1H8EAZ1_9SPHN</name>
<dbReference type="PANTHER" id="PTHR33308">
    <property type="entry name" value="PEPTIDOGLYCAN HYDROLASE FLGJ"/>
    <property type="match status" value="1"/>
</dbReference>
<gene>
    <name evidence="3" type="ORF">SAMN05192583_2114</name>
</gene>
<keyword evidence="4" id="KW-1185">Reference proteome</keyword>
<dbReference type="Pfam" id="PF01832">
    <property type="entry name" value="Glucosaminidase"/>
    <property type="match status" value="1"/>
</dbReference>
<dbReference type="RefSeq" id="WP_093665687.1">
    <property type="nucleotide sequence ID" value="NZ_FOCF01000005.1"/>
</dbReference>
<dbReference type="Gene3D" id="1.10.530.10">
    <property type="match status" value="1"/>
</dbReference>
<evidence type="ECO:0000313" key="3">
    <source>
        <dbReference type="EMBL" id="SEN16662.1"/>
    </source>
</evidence>
<sequence>MAKIERDVIDAAQASERKHGIPASVSLAQFGLESAWGTKMPAGSNNPFGIKAVNSQPSVTVRTREVDSHGRSYYIQAPFRKFASIAEAFEEHGRLLAQAKPYARARTKLPNADAFADALTGVYATDPKYGELLRKIMRQSKLYQYNAAPAAQPVAAPVPAELIVPTPPIAPDDSVKVAEANRAELARVQAATVSAPVTTHAAAMALSRDTVNEVLAAAPASVIEHVTEGTKLKLGEKSTWIGGAIVVASLVADPTVQAAARPVWNAVQHGSWGGILSAAIGLGLVVARSRSTPRTDAVIAAKRLIAPAA</sequence>
<dbReference type="EMBL" id="FOCF01000005">
    <property type="protein sequence ID" value="SEN16662.1"/>
    <property type="molecule type" value="Genomic_DNA"/>
</dbReference>
<feature type="domain" description="Mannosyl-glycoprotein endo-beta-N-acetylglucosamidase-like" evidence="2">
    <location>
        <begin position="1"/>
        <end position="146"/>
    </location>
</feature>
<reference evidence="4" key="1">
    <citation type="submission" date="2016-10" db="EMBL/GenBank/DDBJ databases">
        <authorList>
            <person name="Varghese N."/>
            <person name="Submissions S."/>
        </authorList>
    </citation>
    <scope>NUCLEOTIDE SEQUENCE [LARGE SCALE GENOMIC DNA]</scope>
    <source>
        <strain evidence="4">S6-262</strain>
    </source>
</reference>
<dbReference type="Proteomes" id="UP000199206">
    <property type="component" value="Unassembled WGS sequence"/>
</dbReference>
<dbReference type="Gene3D" id="4.10.80.30">
    <property type="entry name" value="DNA polymerase, domain 6"/>
    <property type="match status" value="1"/>
</dbReference>
<dbReference type="STRING" id="1166340.SAMN05192583_2114"/>
<evidence type="ECO:0000313" key="4">
    <source>
        <dbReference type="Proteomes" id="UP000199206"/>
    </source>
</evidence>
<protein>
    <submittedName>
        <fullName evidence="3">Flagellum-specific peptidoglycan hydrolase FlgJ</fullName>
    </submittedName>
</protein>
<accession>A0A1H8EAZ1</accession>
<evidence type="ECO:0000256" key="1">
    <source>
        <dbReference type="ARBA" id="ARBA00022801"/>
    </source>
</evidence>
<dbReference type="InterPro" id="IPR051056">
    <property type="entry name" value="Glycosyl_Hydrolase_73"/>
</dbReference>
<dbReference type="OrthoDB" id="242200at2"/>